<reference evidence="10 11" key="2">
    <citation type="journal article" date="2011" name="Stand. Genomic Sci.">
        <title>Complete genome sequence of Paludibacter propionicigenes type strain (WB4).</title>
        <authorList>
            <person name="Gronow S."/>
            <person name="Munk C."/>
            <person name="Lapidus A."/>
            <person name="Nolan M."/>
            <person name="Lucas S."/>
            <person name="Hammon N."/>
            <person name="Deshpande S."/>
            <person name="Cheng J.F."/>
            <person name="Tapia R."/>
            <person name="Han C."/>
            <person name="Goodwin L."/>
            <person name="Pitluck S."/>
            <person name="Liolios K."/>
            <person name="Ivanova N."/>
            <person name="Mavromatis K."/>
            <person name="Mikhailova N."/>
            <person name="Pati A."/>
            <person name="Chen A."/>
            <person name="Palaniappan K."/>
            <person name="Land M."/>
            <person name="Hauser L."/>
            <person name="Chang Y.J."/>
            <person name="Jeffries C.D."/>
            <person name="Brambilla E."/>
            <person name="Rohde M."/>
            <person name="Goker M."/>
            <person name="Detter J.C."/>
            <person name="Woyke T."/>
            <person name="Bristow J."/>
            <person name="Eisen J.A."/>
            <person name="Markowitz V."/>
            <person name="Hugenholtz P."/>
            <person name="Kyrpides N.C."/>
            <person name="Klenk H.P."/>
        </authorList>
    </citation>
    <scope>NUCLEOTIDE SEQUENCE [LARGE SCALE GENOMIC DNA]</scope>
    <source>
        <strain evidence="11">DSM 17365 / JCM 13257 / WB4</strain>
    </source>
</reference>
<dbReference type="OrthoDB" id="1109428at2"/>
<reference key="1">
    <citation type="submission" date="2010-11" db="EMBL/GenBank/DDBJ databases">
        <title>The complete genome of Paludibacter propionicigenes DSM 17365.</title>
        <authorList>
            <consortium name="US DOE Joint Genome Institute (JGI-PGF)"/>
            <person name="Lucas S."/>
            <person name="Copeland A."/>
            <person name="Lapidus A."/>
            <person name="Bruce D."/>
            <person name="Goodwin L."/>
            <person name="Pitluck S."/>
            <person name="Kyrpides N."/>
            <person name="Mavromatis K."/>
            <person name="Ivanova N."/>
            <person name="Munk A.C."/>
            <person name="Brettin T."/>
            <person name="Detter J.C."/>
            <person name="Han C."/>
            <person name="Tapia R."/>
            <person name="Land M."/>
            <person name="Hauser L."/>
            <person name="Markowitz V."/>
            <person name="Cheng J.-F."/>
            <person name="Hugenholtz P."/>
            <person name="Woyke T."/>
            <person name="Wu D."/>
            <person name="Gronow S."/>
            <person name="Wellnitz S."/>
            <person name="Brambilla E."/>
            <person name="Klenk H.-P."/>
            <person name="Eisen J.A."/>
        </authorList>
    </citation>
    <scope>NUCLEOTIDE SEQUENCE</scope>
    <source>
        <strain>WB4</strain>
    </source>
</reference>
<evidence type="ECO:0000259" key="9">
    <source>
        <dbReference type="Pfam" id="PF07715"/>
    </source>
</evidence>
<evidence type="ECO:0000256" key="4">
    <source>
        <dbReference type="ARBA" id="ARBA00022692"/>
    </source>
</evidence>
<dbReference type="Gene3D" id="2.170.130.10">
    <property type="entry name" value="TonB-dependent receptor, plug domain"/>
    <property type="match status" value="1"/>
</dbReference>
<dbReference type="AlphaFoldDB" id="E4T123"/>
<keyword evidence="3 7" id="KW-1134">Transmembrane beta strand</keyword>
<comment type="subcellular location">
    <subcellularLocation>
        <location evidence="1 7">Cell outer membrane</location>
        <topology evidence="1 7">Multi-pass membrane protein</topology>
    </subcellularLocation>
</comment>
<dbReference type="PROSITE" id="PS52016">
    <property type="entry name" value="TONB_DEPENDENT_REC_3"/>
    <property type="match status" value="1"/>
</dbReference>
<dbReference type="InterPro" id="IPR036942">
    <property type="entry name" value="Beta-barrel_TonB_sf"/>
</dbReference>
<accession>E4T123</accession>
<dbReference type="EMBL" id="CP002345">
    <property type="protein sequence ID" value="ADQ78404.1"/>
    <property type="molecule type" value="Genomic_DNA"/>
</dbReference>
<evidence type="ECO:0000256" key="8">
    <source>
        <dbReference type="SAM" id="SignalP"/>
    </source>
</evidence>
<dbReference type="GO" id="GO:0009279">
    <property type="term" value="C:cell outer membrane"/>
    <property type="evidence" value="ECO:0007669"/>
    <property type="project" value="UniProtKB-SubCell"/>
</dbReference>
<feature type="chain" id="PRO_5003189001" evidence="8">
    <location>
        <begin position="40"/>
        <end position="1075"/>
    </location>
</feature>
<keyword evidence="2 7" id="KW-0813">Transport</keyword>
<keyword evidence="4 7" id="KW-0812">Transmembrane</keyword>
<evidence type="ECO:0000256" key="5">
    <source>
        <dbReference type="ARBA" id="ARBA00023136"/>
    </source>
</evidence>
<comment type="similarity">
    <text evidence="7">Belongs to the TonB-dependent receptor family.</text>
</comment>
<evidence type="ECO:0000313" key="11">
    <source>
        <dbReference type="Proteomes" id="UP000008718"/>
    </source>
</evidence>
<keyword evidence="8" id="KW-0732">Signal</keyword>
<dbReference type="FunFam" id="2.170.130.10:FF:000003">
    <property type="entry name" value="SusC/RagA family TonB-linked outer membrane protein"/>
    <property type="match status" value="1"/>
</dbReference>
<dbReference type="Proteomes" id="UP000008718">
    <property type="component" value="Chromosome"/>
</dbReference>
<evidence type="ECO:0000256" key="2">
    <source>
        <dbReference type="ARBA" id="ARBA00022448"/>
    </source>
</evidence>
<dbReference type="Gene3D" id="2.60.40.1120">
    <property type="entry name" value="Carboxypeptidase-like, regulatory domain"/>
    <property type="match status" value="1"/>
</dbReference>
<keyword evidence="5 7" id="KW-0472">Membrane</keyword>
<dbReference type="NCBIfam" id="TIGR04057">
    <property type="entry name" value="SusC_RagA_signa"/>
    <property type="match status" value="1"/>
</dbReference>
<dbReference type="Pfam" id="PF13715">
    <property type="entry name" value="CarbopepD_reg_2"/>
    <property type="match status" value="1"/>
</dbReference>
<dbReference type="InterPro" id="IPR012910">
    <property type="entry name" value="Plug_dom"/>
</dbReference>
<proteinExistence type="inferred from homology"/>
<dbReference type="SUPFAM" id="SSF56935">
    <property type="entry name" value="Porins"/>
    <property type="match status" value="1"/>
</dbReference>
<feature type="signal peptide" evidence="8">
    <location>
        <begin position="1"/>
        <end position="39"/>
    </location>
</feature>
<gene>
    <name evidence="10" type="ordered locus">Palpr_0242</name>
</gene>
<evidence type="ECO:0000256" key="6">
    <source>
        <dbReference type="ARBA" id="ARBA00023237"/>
    </source>
</evidence>
<organism evidence="10 11">
    <name type="scientific">Paludibacter propionicigenes (strain DSM 17365 / JCM 13257 / WB4)</name>
    <dbReference type="NCBI Taxonomy" id="694427"/>
    <lineage>
        <taxon>Bacteria</taxon>
        <taxon>Pseudomonadati</taxon>
        <taxon>Bacteroidota</taxon>
        <taxon>Bacteroidia</taxon>
        <taxon>Bacteroidales</taxon>
        <taxon>Paludibacteraceae</taxon>
        <taxon>Paludibacter</taxon>
    </lineage>
</organism>
<evidence type="ECO:0000256" key="1">
    <source>
        <dbReference type="ARBA" id="ARBA00004571"/>
    </source>
</evidence>
<dbReference type="Gene3D" id="2.40.170.20">
    <property type="entry name" value="TonB-dependent receptor, beta-barrel domain"/>
    <property type="match status" value="1"/>
</dbReference>
<dbReference type="InterPro" id="IPR037066">
    <property type="entry name" value="Plug_dom_sf"/>
</dbReference>
<dbReference type="RefSeq" id="WP_013443773.1">
    <property type="nucleotide sequence ID" value="NC_014734.1"/>
</dbReference>
<dbReference type="InterPro" id="IPR039426">
    <property type="entry name" value="TonB-dep_rcpt-like"/>
</dbReference>
<dbReference type="InterPro" id="IPR008969">
    <property type="entry name" value="CarboxyPept-like_regulatory"/>
</dbReference>
<dbReference type="STRING" id="694427.Palpr_0242"/>
<dbReference type="eggNOG" id="COG1629">
    <property type="taxonomic scope" value="Bacteria"/>
</dbReference>
<evidence type="ECO:0000256" key="7">
    <source>
        <dbReference type="PROSITE-ProRule" id="PRU01360"/>
    </source>
</evidence>
<dbReference type="Pfam" id="PF07715">
    <property type="entry name" value="Plug"/>
    <property type="match status" value="1"/>
</dbReference>
<name>E4T123_PALPW</name>
<evidence type="ECO:0000256" key="3">
    <source>
        <dbReference type="ARBA" id="ARBA00022452"/>
    </source>
</evidence>
<dbReference type="InterPro" id="IPR023996">
    <property type="entry name" value="TonB-dep_OMP_SusC/RagA"/>
</dbReference>
<feature type="domain" description="TonB-dependent receptor plug" evidence="9">
    <location>
        <begin position="135"/>
        <end position="239"/>
    </location>
</feature>
<evidence type="ECO:0000313" key="10">
    <source>
        <dbReference type="EMBL" id="ADQ78404.1"/>
    </source>
</evidence>
<keyword evidence="10" id="KW-0675">Receptor</keyword>
<keyword evidence="11" id="KW-1185">Reference proteome</keyword>
<dbReference type="KEGG" id="ppn:Palpr_0242"/>
<dbReference type="SUPFAM" id="SSF49464">
    <property type="entry name" value="Carboxypeptidase regulatory domain-like"/>
    <property type="match status" value="1"/>
</dbReference>
<protein>
    <submittedName>
        <fullName evidence="10">TonB-dependent receptor plug</fullName>
    </submittedName>
</protein>
<dbReference type="NCBIfam" id="TIGR04056">
    <property type="entry name" value="OMP_RagA_SusC"/>
    <property type="match status" value="1"/>
</dbReference>
<keyword evidence="6 7" id="KW-0998">Cell outer membrane</keyword>
<dbReference type="InterPro" id="IPR023997">
    <property type="entry name" value="TonB-dep_OMP_SusC/RagA_CS"/>
</dbReference>
<dbReference type="HOGENOM" id="CLU_004317_0_2_10"/>
<dbReference type="FunFam" id="2.60.40.1120:FF:000003">
    <property type="entry name" value="Outer membrane protein Omp121"/>
    <property type="match status" value="1"/>
</dbReference>
<sequence>MNKKSRQRCKNLNLHLNKLFISLICTATLLIISTASVSAATPIKGTITDEKTGTALIGVGVLVEGTTTGTTTDIDGHFTINVPSENSVLVISYIGYTKQKIKVGRQTNLKISLSEDSQNLDEVIVVGYGTQKKSVVTAAISRVTAEDLSKTTPSRIEDALKGKISGVQITQSSGQPGSDSKVRIRGIGTVNNSEPLYIVDGMAVGGGIDYLNPADIQSVEILKDAASAAVYGTRGANGVVLVTTKLGQKGKMAINYNVTYGIQNPWKKRSVLDATQYMTLMNEASINDGNAPKYTNTQISNAGKGTDWQDATFNYDAPVVSHQISASGGTDKATYFLSFGYFNQEGIVGGNFGKSNYNRYSLRSNNTYSVFETKTRDFLNKLRVGVNVNYSRTKSTGVETNSEYGSILGSALAFDPTVPVYALDPTAVLAAHPTAVKDKNGNVYSTPPAGFQEIANPVAMLDAPSKSTGNADKFVSSFWAEMDVIKDLKFKTNYGVDLAFWGNDGYAFPHFLATQGKDITQSSVHSEMHRGFTWQLENTLTYTKKIAEKHNLSVLLGQSAKKYTYRDLYGDDYNLLETNPDKANINSAIAARTLERVAGGTGGFTAQTLASYFGRLDYNYDERYIFQATVRRDGSSRFGSMHKWAIFPALSLGWNATNEKFMEGRPEWFSTLKFRGSWGKNGNENIGDFRYTSLMDGNQNYYFGSGTNSTMQYGTSPSVIANPEVKWEQSEQLDLGFESRYFNNALSFSFDYFKKKTNGMLMDLPIPAYVGKGAPIANVGDMENWGLEFETSYKLNVKDFTFNIGANASFLKNKLIKLGNASGEAIYENAGATGVGSYVKGKNGEVFPYFYGYKTGGILQTQAEANAYNSKYGEKAQPGDVIFMDIAGAKDANGNDIGDGKIDDNDKTKIGKGMPDWTFGLNLGAEWKGFDLTAFFQGTAGNDIFDYSQRGDITAMNRPSWALGRWIGEGTSNSIPRMTAVNPNRNWRSSDLYVKNGSYIRLKTLQFGYTLPQKLMRKVAVDRLRLFVTAENLLTLTKYDGFDPEIAAGGYTTIGVDKGIYPQARTISVGANITF</sequence>